<keyword evidence="10" id="KW-1015">Disulfide bond</keyword>
<dbReference type="Proteomes" id="UP000311382">
    <property type="component" value="Unassembled WGS sequence"/>
</dbReference>
<dbReference type="GO" id="GO:0005507">
    <property type="term" value="F:copper ion binding"/>
    <property type="evidence" value="ECO:0007669"/>
    <property type="project" value="InterPro"/>
</dbReference>
<accession>A0A5C5G280</accession>
<dbReference type="GO" id="GO:0006878">
    <property type="term" value="P:intracellular copper ion homeostasis"/>
    <property type="evidence" value="ECO:0007669"/>
    <property type="project" value="UniProtKB-UniRule"/>
</dbReference>
<dbReference type="InterPro" id="IPR036249">
    <property type="entry name" value="Thioredoxin-like_sf"/>
</dbReference>
<protein>
    <submittedName>
        <fullName evidence="13">SCO1/SenC-domain-containing protein</fullName>
    </submittedName>
</protein>
<feature type="compositionally biased region" description="Pro residues" evidence="11">
    <location>
        <begin position="24"/>
        <end position="40"/>
    </location>
</feature>
<dbReference type="Gene3D" id="3.40.30.10">
    <property type="entry name" value="Glutaredoxin"/>
    <property type="match status" value="1"/>
</dbReference>
<dbReference type="Pfam" id="PF02630">
    <property type="entry name" value="SCO1-SenC"/>
    <property type="match status" value="1"/>
</dbReference>
<evidence type="ECO:0000256" key="4">
    <source>
        <dbReference type="ARBA" id="ARBA00022792"/>
    </source>
</evidence>
<evidence type="ECO:0000256" key="8">
    <source>
        <dbReference type="PIRNR" id="PIRNR037736"/>
    </source>
</evidence>
<keyword evidence="5 9" id="KW-0186">Copper</keyword>
<dbReference type="PIRSF" id="PIRSF037736">
    <property type="entry name" value="SCO1"/>
    <property type="match status" value="1"/>
</dbReference>
<dbReference type="SUPFAM" id="SSF52833">
    <property type="entry name" value="Thioredoxin-like"/>
    <property type="match status" value="1"/>
</dbReference>
<feature type="domain" description="Thioredoxin" evidence="12">
    <location>
        <begin position="103"/>
        <end position="271"/>
    </location>
</feature>
<feature type="binding site" evidence="9">
    <location>
        <position position="232"/>
    </location>
    <ligand>
        <name>Cu cation</name>
        <dbReference type="ChEBI" id="CHEBI:23378"/>
    </ligand>
</feature>
<evidence type="ECO:0000259" key="12">
    <source>
        <dbReference type="PROSITE" id="PS51352"/>
    </source>
</evidence>
<feature type="region of interest" description="Disordered" evidence="11">
    <location>
        <begin position="1"/>
        <end position="59"/>
    </location>
</feature>
<evidence type="ECO:0000256" key="7">
    <source>
        <dbReference type="ARBA" id="ARBA00023136"/>
    </source>
</evidence>
<evidence type="ECO:0000313" key="13">
    <source>
        <dbReference type="EMBL" id="TNY22081.1"/>
    </source>
</evidence>
<evidence type="ECO:0000256" key="3">
    <source>
        <dbReference type="ARBA" id="ARBA00022723"/>
    </source>
</evidence>
<dbReference type="AlphaFoldDB" id="A0A5C5G280"/>
<evidence type="ECO:0000256" key="5">
    <source>
        <dbReference type="ARBA" id="ARBA00023008"/>
    </source>
</evidence>
<feature type="disulfide bond" description="Redox-active" evidence="10">
    <location>
        <begin position="141"/>
        <end position="145"/>
    </location>
</feature>
<dbReference type="PANTHER" id="PTHR12151">
    <property type="entry name" value="ELECTRON TRANSPORT PROTIN SCO1/SENC FAMILY MEMBER"/>
    <property type="match status" value="1"/>
</dbReference>
<feature type="binding site" evidence="9">
    <location>
        <position position="145"/>
    </location>
    <ligand>
        <name>Cu cation</name>
        <dbReference type="ChEBI" id="CHEBI:23378"/>
    </ligand>
</feature>
<evidence type="ECO:0000256" key="2">
    <source>
        <dbReference type="ARBA" id="ARBA00010996"/>
    </source>
</evidence>
<evidence type="ECO:0000256" key="6">
    <source>
        <dbReference type="ARBA" id="ARBA00023128"/>
    </source>
</evidence>
<reference evidence="13 14" key="1">
    <citation type="submission" date="2019-03" db="EMBL/GenBank/DDBJ databases">
        <title>Rhodosporidium diobovatum UCD-FST 08-225 genome sequencing, assembly, and annotation.</title>
        <authorList>
            <person name="Fakankun I.U."/>
            <person name="Fristensky B."/>
            <person name="Levin D.B."/>
        </authorList>
    </citation>
    <scope>NUCLEOTIDE SEQUENCE [LARGE SCALE GENOMIC DNA]</scope>
    <source>
        <strain evidence="13 14">UCD-FST 08-225</strain>
    </source>
</reference>
<evidence type="ECO:0000256" key="1">
    <source>
        <dbReference type="ARBA" id="ARBA00004273"/>
    </source>
</evidence>
<dbReference type="CDD" id="cd02968">
    <property type="entry name" value="SCO"/>
    <property type="match status" value="1"/>
</dbReference>
<keyword evidence="4 8" id="KW-0999">Mitochondrion inner membrane</keyword>
<evidence type="ECO:0000313" key="14">
    <source>
        <dbReference type="Proteomes" id="UP000311382"/>
    </source>
</evidence>
<organism evidence="13 14">
    <name type="scientific">Rhodotorula diobovata</name>
    <dbReference type="NCBI Taxonomy" id="5288"/>
    <lineage>
        <taxon>Eukaryota</taxon>
        <taxon>Fungi</taxon>
        <taxon>Dikarya</taxon>
        <taxon>Basidiomycota</taxon>
        <taxon>Pucciniomycotina</taxon>
        <taxon>Microbotryomycetes</taxon>
        <taxon>Sporidiobolales</taxon>
        <taxon>Sporidiobolaceae</taxon>
        <taxon>Rhodotorula</taxon>
    </lineage>
</organism>
<dbReference type="GO" id="GO:0005743">
    <property type="term" value="C:mitochondrial inner membrane"/>
    <property type="evidence" value="ECO:0007669"/>
    <property type="project" value="UniProtKB-SubCell"/>
</dbReference>
<dbReference type="InterPro" id="IPR013766">
    <property type="entry name" value="Thioredoxin_domain"/>
</dbReference>
<keyword evidence="14" id="KW-1185">Reference proteome</keyword>
<evidence type="ECO:0000256" key="11">
    <source>
        <dbReference type="SAM" id="MobiDB-lite"/>
    </source>
</evidence>
<gene>
    <name evidence="13" type="ORF">DMC30DRAFT_170562</name>
</gene>
<dbReference type="PANTHER" id="PTHR12151:SF5">
    <property type="entry name" value="AT19154P"/>
    <property type="match status" value="1"/>
</dbReference>
<dbReference type="STRING" id="5288.A0A5C5G280"/>
<dbReference type="FunFam" id="3.40.30.10:FF:000013">
    <property type="entry name" value="Blast:Protein SCO1 homolog, mitochondrial"/>
    <property type="match status" value="1"/>
</dbReference>
<dbReference type="GO" id="GO:0016531">
    <property type="term" value="F:copper chaperone activity"/>
    <property type="evidence" value="ECO:0007669"/>
    <property type="project" value="InterPro"/>
</dbReference>
<sequence>MLARTAVRTLRAPRPCLWATRPYSTPPPPPPPSGPTPTPPHGTSASANQPDAPAAQNRSQAGPFTLKAGALFVATGVGLYFYFQNEKQKVHERKRMENAAARVGRPKIGGPFVLTDQDGNPFSDQDLVGKWSMVYFGFTNCPDICPEELDKMTTVVESISKSHQTDILPVFITCDPARDDVKAVKTYVKDFHPSLVGLTGSYADIKKTCKAYRVYFSTPPDASPSDDYLVDHSIFFYLMDPRGKFVDAFGRSMGAPDVVAKVGAYLDEWREGGGSGSWSEASA</sequence>
<dbReference type="EMBL" id="SOZI01000031">
    <property type="protein sequence ID" value="TNY22081.1"/>
    <property type="molecule type" value="Genomic_DNA"/>
</dbReference>
<comment type="similarity">
    <text evidence="2 8">Belongs to the SCO1/2 family.</text>
</comment>
<evidence type="ECO:0000256" key="10">
    <source>
        <dbReference type="PIRSR" id="PIRSR603782-2"/>
    </source>
</evidence>
<dbReference type="InterPro" id="IPR003782">
    <property type="entry name" value="SCO1/SenC"/>
</dbReference>
<proteinExistence type="inferred from homology"/>
<dbReference type="GO" id="GO:0033617">
    <property type="term" value="P:mitochondrial respiratory chain complex IV assembly"/>
    <property type="evidence" value="ECO:0007669"/>
    <property type="project" value="TreeGrafter"/>
</dbReference>
<keyword evidence="3 9" id="KW-0479">Metal-binding</keyword>
<comment type="subcellular location">
    <subcellularLocation>
        <location evidence="1 8">Mitochondrion inner membrane</location>
    </subcellularLocation>
</comment>
<keyword evidence="7" id="KW-0472">Membrane</keyword>
<name>A0A5C5G280_9BASI</name>
<dbReference type="OrthoDB" id="270009at2759"/>
<dbReference type="PROSITE" id="PS51352">
    <property type="entry name" value="THIOREDOXIN_2"/>
    <property type="match status" value="1"/>
</dbReference>
<comment type="caution">
    <text evidence="13">The sequence shown here is derived from an EMBL/GenBank/DDBJ whole genome shotgun (WGS) entry which is preliminary data.</text>
</comment>
<evidence type="ECO:0000256" key="9">
    <source>
        <dbReference type="PIRSR" id="PIRSR037736-1"/>
    </source>
</evidence>
<dbReference type="InterPro" id="IPR017276">
    <property type="entry name" value="Synth_of_cyt-c-oxidase_Sco1/2"/>
</dbReference>
<feature type="binding site" evidence="9">
    <location>
        <position position="141"/>
    </location>
    <ligand>
        <name>Cu cation</name>
        <dbReference type="ChEBI" id="CHEBI:23378"/>
    </ligand>
</feature>
<keyword evidence="6 8" id="KW-0496">Mitochondrion</keyword>